<dbReference type="PANTHER" id="PTHR23288">
    <property type="entry name" value="OCCLUDIN AND RNA POLYMERASE II ELONGATION FACTOR ELL"/>
    <property type="match status" value="1"/>
</dbReference>
<dbReference type="Pfam" id="PF07303">
    <property type="entry name" value="Occludin_ELL"/>
    <property type="match status" value="1"/>
</dbReference>
<feature type="domain" description="MARVEL" evidence="16">
    <location>
        <begin position="119"/>
        <end position="317"/>
    </location>
</feature>
<dbReference type="AlphaFoldDB" id="A0AAJ7T1K9"/>
<dbReference type="GO" id="GO:0008023">
    <property type="term" value="C:transcription elongation factor complex"/>
    <property type="evidence" value="ECO:0007669"/>
    <property type="project" value="TreeGrafter"/>
</dbReference>
<dbReference type="GO" id="GO:0032968">
    <property type="term" value="P:positive regulation of transcription elongation by RNA polymerase II"/>
    <property type="evidence" value="ECO:0007669"/>
    <property type="project" value="TreeGrafter"/>
</dbReference>
<evidence type="ECO:0000256" key="3">
    <source>
        <dbReference type="ARBA" id="ARBA00009171"/>
    </source>
</evidence>
<name>A0AAJ7T1K9_PETMA</name>
<feature type="transmembrane region" description="Helical" evidence="15">
    <location>
        <begin position="123"/>
        <end position="146"/>
    </location>
</feature>
<evidence type="ECO:0000256" key="11">
    <source>
        <dbReference type="PROSITE-ProRule" id="PRU00581"/>
    </source>
</evidence>
<evidence type="ECO:0000256" key="1">
    <source>
        <dbReference type="ARBA" id="ARBA00004435"/>
    </source>
</evidence>
<reference evidence="19" key="1">
    <citation type="submission" date="2025-08" db="UniProtKB">
        <authorList>
            <consortium name="RefSeq"/>
        </authorList>
    </citation>
    <scope>IDENTIFICATION</scope>
    <source>
        <tissue evidence="19">Sperm</tissue>
    </source>
</reference>
<dbReference type="InterPro" id="IPR008253">
    <property type="entry name" value="Marvel"/>
</dbReference>
<keyword evidence="9 13" id="KW-0175">Coiled coil</keyword>
<dbReference type="InterPro" id="IPR010844">
    <property type="entry name" value="Occludin_ELL"/>
</dbReference>
<evidence type="ECO:0000259" key="16">
    <source>
        <dbReference type="PROSITE" id="PS51225"/>
    </source>
</evidence>
<accession>A0AAJ7T1K9</accession>
<proteinExistence type="inferred from homology"/>
<feature type="compositionally biased region" description="Basic residues" evidence="14">
    <location>
        <begin position="433"/>
        <end position="445"/>
    </location>
</feature>
<keyword evidence="6 11" id="KW-0812">Transmembrane</keyword>
<evidence type="ECO:0000256" key="10">
    <source>
        <dbReference type="ARBA" id="ARBA00023136"/>
    </source>
</evidence>
<gene>
    <name evidence="19" type="primary">LOC116942154</name>
</gene>
<evidence type="ECO:0000256" key="12">
    <source>
        <dbReference type="PROSITE-ProRule" id="PRU01324"/>
    </source>
</evidence>
<dbReference type="PANTHER" id="PTHR23288:SF17">
    <property type="entry name" value="RNA POLYMERASE II ELONGATION FACTOR ELL"/>
    <property type="match status" value="1"/>
</dbReference>
<keyword evidence="4" id="KW-0796">Tight junction</keyword>
<evidence type="ECO:0000256" key="13">
    <source>
        <dbReference type="SAM" id="Coils"/>
    </source>
</evidence>
<evidence type="ECO:0000256" key="14">
    <source>
        <dbReference type="SAM" id="MobiDB-lite"/>
    </source>
</evidence>
<evidence type="ECO:0000256" key="15">
    <source>
        <dbReference type="SAM" id="Phobius"/>
    </source>
</evidence>
<feature type="region of interest" description="Disordered" evidence="14">
    <location>
        <begin position="1"/>
        <end position="58"/>
    </location>
</feature>
<dbReference type="GO" id="GO:0005923">
    <property type="term" value="C:bicellular tight junction"/>
    <property type="evidence" value="ECO:0007669"/>
    <property type="project" value="UniProtKB-SubCell"/>
</dbReference>
<dbReference type="RefSeq" id="XP_032809651.1">
    <property type="nucleotide sequence ID" value="XM_032953760.1"/>
</dbReference>
<evidence type="ECO:0000313" key="19">
    <source>
        <dbReference type="RefSeq" id="XP_032809651.1"/>
    </source>
</evidence>
<feature type="transmembrane region" description="Helical" evidence="15">
    <location>
        <begin position="220"/>
        <end position="244"/>
    </location>
</feature>
<dbReference type="GO" id="GO:0000987">
    <property type="term" value="F:cis-regulatory region sequence-specific DNA binding"/>
    <property type="evidence" value="ECO:0007669"/>
    <property type="project" value="TreeGrafter"/>
</dbReference>
<keyword evidence="8 15" id="KW-1133">Transmembrane helix</keyword>
<evidence type="ECO:0000259" key="17">
    <source>
        <dbReference type="PROSITE" id="PS51980"/>
    </source>
</evidence>
<evidence type="ECO:0000256" key="4">
    <source>
        <dbReference type="ARBA" id="ARBA00022427"/>
    </source>
</evidence>
<keyword evidence="5" id="KW-1003">Cell membrane</keyword>
<feature type="domain" description="OCEL" evidence="17">
    <location>
        <begin position="472"/>
        <end position="580"/>
    </location>
</feature>
<evidence type="ECO:0000256" key="5">
    <source>
        <dbReference type="ARBA" id="ARBA00022475"/>
    </source>
</evidence>
<dbReference type="Pfam" id="PF01284">
    <property type="entry name" value="MARVEL"/>
    <property type="match status" value="1"/>
</dbReference>
<organism evidence="18 19">
    <name type="scientific">Petromyzon marinus</name>
    <name type="common">Sea lamprey</name>
    <dbReference type="NCBI Taxonomy" id="7757"/>
    <lineage>
        <taxon>Eukaryota</taxon>
        <taxon>Metazoa</taxon>
        <taxon>Chordata</taxon>
        <taxon>Craniata</taxon>
        <taxon>Vertebrata</taxon>
        <taxon>Cyclostomata</taxon>
        <taxon>Hyperoartia</taxon>
        <taxon>Petromyzontiformes</taxon>
        <taxon>Petromyzontidae</taxon>
        <taxon>Petromyzon</taxon>
    </lineage>
</organism>
<evidence type="ECO:0000256" key="2">
    <source>
        <dbReference type="ARBA" id="ARBA00004651"/>
    </source>
</evidence>
<dbReference type="Proteomes" id="UP001318040">
    <property type="component" value="Chromosome 13"/>
</dbReference>
<evidence type="ECO:0000256" key="9">
    <source>
        <dbReference type="ARBA" id="ARBA00023054"/>
    </source>
</evidence>
<dbReference type="PROSITE" id="PS51225">
    <property type="entry name" value="MARVEL"/>
    <property type="match status" value="1"/>
</dbReference>
<feature type="compositionally biased region" description="Polar residues" evidence="14">
    <location>
        <begin position="15"/>
        <end position="27"/>
    </location>
</feature>
<feature type="compositionally biased region" description="Basic and acidic residues" evidence="14">
    <location>
        <begin position="394"/>
        <end position="403"/>
    </location>
</feature>
<dbReference type="PROSITE" id="PS51980">
    <property type="entry name" value="OCEL"/>
    <property type="match status" value="1"/>
</dbReference>
<keyword evidence="10 11" id="KW-0472">Membrane</keyword>
<feature type="coiled-coil region" evidence="13">
    <location>
        <begin position="501"/>
        <end position="535"/>
    </location>
</feature>
<comment type="subcellular location">
    <subcellularLocation>
        <location evidence="1">Cell junction</location>
        <location evidence="1">Tight junction</location>
    </subcellularLocation>
    <subcellularLocation>
        <location evidence="2">Cell membrane</location>
        <topology evidence="2">Multi-pass membrane protein</topology>
    </subcellularLocation>
</comment>
<dbReference type="GO" id="GO:0005886">
    <property type="term" value="C:plasma membrane"/>
    <property type="evidence" value="ECO:0007669"/>
    <property type="project" value="UniProtKB-SubCell"/>
</dbReference>
<sequence>MMAGYNREPGYGPPSYTNSHRPSTQLVTAFPAGSSGQPAGYARSIRSGRGPNYNRSQSVVSGVARSMYSRRGSGYPQSVVSVKSGGYPQSVLSGTVPPGSFYVGSEYPEDIIDFKSWRSPPRLVRIFHILVLILSAGIFACVASTLPWDVNYAIGGNIGGNYPLYGQSNYGHFGMYHMFAFARGAQGFMMAMAAIILLIVGILFLLSLSKSQSMRSQKFYLTIIIVNSFLAILDLIATIVYTVAVNPSTQTAGSSSYHQVISLCRAYYVPAATGLYIDPFLYHFCIMDPQEAVAVACGFVSMIFLIVASVYAFKTRSKMWKYGKDFIAWDNDYGKNIEKWMSQMDLEAQGMSESPVGSEGSSYGDGATFTSEAQVSYVPRTASRGNIFGTADARPWEGRERASSRGMYDADQAGSESPGDGQSATLEVTGKQAIKRAQQKRKTQRIQRYGTEASLYETDYTTEPESSPEEENELMRLYPSIASSTTRQSYRQQFESDMSEYRSLHAELRGISQRLEQLNAELDRLPEDSAQYQNVAEEYNKIKDVKRGQQYQEKKRLCRELKVRLSHIKRAVEAYDLQQQQAL</sequence>
<dbReference type="Gene3D" id="6.10.140.340">
    <property type="match status" value="1"/>
</dbReference>
<evidence type="ECO:0000256" key="7">
    <source>
        <dbReference type="ARBA" id="ARBA00022949"/>
    </source>
</evidence>
<keyword evidence="18" id="KW-1185">Reference proteome</keyword>
<dbReference type="InterPro" id="IPR031176">
    <property type="entry name" value="ELL/occludin"/>
</dbReference>
<feature type="transmembrane region" description="Helical" evidence="15">
    <location>
        <begin position="292"/>
        <end position="313"/>
    </location>
</feature>
<dbReference type="GO" id="GO:0042795">
    <property type="term" value="P:snRNA transcription by RNA polymerase II"/>
    <property type="evidence" value="ECO:0007669"/>
    <property type="project" value="TreeGrafter"/>
</dbReference>
<dbReference type="SUPFAM" id="SSF144292">
    <property type="entry name" value="occludin/ELL-like"/>
    <property type="match status" value="1"/>
</dbReference>
<keyword evidence="7" id="KW-0965">Cell junction</keyword>
<comment type="similarity">
    <text evidence="3 12">Belongs to the ELL/occludin family.</text>
</comment>
<dbReference type="KEGG" id="pmrn:116942154"/>
<evidence type="ECO:0000256" key="6">
    <source>
        <dbReference type="ARBA" id="ARBA00022692"/>
    </source>
</evidence>
<feature type="region of interest" description="Disordered" evidence="14">
    <location>
        <begin position="388"/>
        <end position="453"/>
    </location>
</feature>
<evidence type="ECO:0000313" key="18">
    <source>
        <dbReference type="Proteomes" id="UP001318040"/>
    </source>
</evidence>
<protein>
    <submittedName>
        <fullName evidence="19">Occludin-like</fullName>
    </submittedName>
</protein>
<evidence type="ECO:0000256" key="8">
    <source>
        <dbReference type="ARBA" id="ARBA00022989"/>
    </source>
</evidence>
<feature type="transmembrane region" description="Helical" evidence="15">
    <location>
        <begin position="188"/>
        <end position="208"/>
    </location>
</feature>